<dbReference type="PANTHER" id="PTHR30037:SF3">
    <property type="entry name" value="BLR0857 PROTEIN"/>
    <property type="match status" value="1"/>
</dbReference>
<dbReference type="InterPro" id="IPR052891">
    <property type="entry name" value="DNA-3mA_glycosylase"/>
</dbReference>
<reference evidence="1 2" key="1">
    <citation type="submission" date="2022-12" db="EMBL/GenBank/DDBJ databases">
        <title>Dasania phycosphaerae sp. nov., isolated from particulate material of the south coast of Korea.</title>
        <authorList>
            <person name="Jiang Y."/>
        </authorList>
    </citation>
    <scope>NUCLEOTIDE SEQUENCE [LARGE SCALE GENOMIC DNA]</scope>
    <source>
        <strain evidence="1 2">GY-19</strain>
    </source>
</reference>
<sequence>MRDFEDMHQQLISRFGSAKAVQGHLIEPLSESALSAASDNFYLSNMSRRVFRAGLKHSLVDAKWPAFEQAFFNFSPLRVAMMSDEELDELMANKAIIRHWGKIKAMRVNAYMVYELSEQHQGFGRWLAQWPVDDIVGLWLLLKKQGAQLGGNSAASFLRMVGKDTFVLSADVIAALISQDIVAKAPTSQRDLRAVQYAFNQWREQSGWPLCKLSRMLAMTVNY</sequence>
<protein>
    <submittedName>
        <fullName evidence="1">DNA-3-methyladenine glycosylase I</fullName>
        <ecNumber evidence="1">3.2.2.20</ecNumber>
    </submittedName>
</protein>
<evidence type="ECO:0000313" key="2">
    <source>
        <dbReference type="Proteomes" id="UP001069090"/>
    </source>
</evidence>
<dbReference type="AlphaFoldDB" id="A0A9J6RRH1"/>
<keyword evidence="1" id="KW-0378">Hydrolase</keyword>
<dbReference type="EC" id="3.2.2.20" evidence="1"/>
<organism evidence="1 2">
    <name type="scientific">Dasania phycosphaerae</name>
    <dbReference type="NCBI Taxonomy" id="2950436"/>
    <lineage>
        <taxon>Bacteria</taxon>
        <taxon>Pseudomonadati</taxon>
        <taxon>Pseudomonadota</taxon>
        <taxon>Gammaproteobacteria</taxon>
        <taxon>Cellvibrionales</taxon>
        <taxon>Spongiibacteraceae</taxon>
        <taxon>Dasania</taxon>
    </lineage>
</organism>
<dbReference type="GO" id="GO:0006284">
    <property type="term" value="P:base-excision repair"/>
    <property type="evidence" value="ECO:0007669"/>
    <property type="project" value="InterPro"/>
</dbReference>
<dbReference type="EMBL" id="JAPTGG010000019">
    <property type="protein sequence ID" value="MCZ0866954.1"/>
    <property type="molecule type" value="Genomic_DNA"/>
</dbReference>
<dbReference type="SUPFAM" id="SSF48150">
    <property type="entry name" value="DNA-glycosylase"/>
    <property type="match status" value="1"/>
</dbReference>
<dbReference type="Proteomes" id="UP001069090">
    <property type="component" value="Unassembled WGS sequence"/>
</dbReference>
<dbReference type="Gene3D" id="1.10.340.30">
    <property type="entry name" value="Hypothetical protein, domain 2"/>
    <property type="match status" value="1"/>
</dbReference>
<dbReference type="PANTHER" id="PTHR30037">
    <property type="entry name" value="DNA-3-METHYLADENINE GLYCOSYLASE 1"/>
    <property type="match status" value="1"/>
</dbReference>
<dbReference type="RefSeq" id="WP_258332904.1">
    <property type="nucleotide sequence ID" value="NZ_JAPTGG010000019.1"/>
</dbReference>
<name>A0A9J6RRH1_9GAMM</name>
<gene>
    <name evidence="1" type="ORF">O0V09_17250</name>
</gene>
<accession>A0A9J6RRH1</accession>
<dbReference type="GO" id="GO:0008725">
    <property type="term" value="F:DNA-3-methyladenine glycosylase activity"/>
    <property type="evidence" value="ECO:0007669"/>
    <property type="project" value="UniProtKB-EC"/>
</dbReference>
<dbReference type="InterPro" id="IPR011257">
    <property type="entry name" value="DNA_glycosylase"/>
</dbReference>
<keyword evidence="1" id="KW-0326">Glycosidase</keyword>
<dbReference type="Pfam" id="PF03352">
    <property type="entry name" value="Adenine_glyco"/>
    <property type="match status" value="1"/>
</dbReference>
<dbReference type="InterPro" id="IPR005019">
    <property type="entry name" value="Adenine_glyco"/>
</dbReference>
<keyword evidence="2" id="KW-1185">Reference proteome</keyword>
<proteinExistence type="predicted"/>
<evidence type="ECO:0000313" key="1">
    <source>
        <dbReference type="EMBL" id="MCZ0866954.1"/>
    </source>
</evidence>
<comment type="caution">
    <text evidence="1">The sequence shown here is derived from an EMBL/GenBank/DDBJ whole genome shotgun (WGS) entry which is preliminary data.</text>
</comment>